<dbReference type="Gene3D" id="1.20.930.10">
    <property type="entry name" value="Conserved domain common to transcription factors TFIIS, elongin A, CRSP70"/>
    <property type="match status" value="1"/>
</dbReference>
<comment type="similarity">
    <text evidence="2">Belongs to the Mediator complex subunit 26 family.</text>
</comment>
<dbReference type="GO" id="GO:0006357">
    <property type="term" value="P:regulation of transcription by RNA polymerase II"/>
    <property type="evidence" value="ECO:0007669"/>
    <property type="project" value="InterPro"/>
</dbReference>
<evidence type="ECO:0000256" key="4">
    <source>
        <dbReference type="ARBA" id="ARBA00023015"/>
    </source>
</evidence>
<gene>
    <name evidence="11" type="ORF">OESDEN_01224</name>
</gene>
<accession>A0A0B1TTN7</accession>
<reference evidence="11 12" key="1">
    <citation type="submission" date="2014-03" db="EMBL/GenBank/DDBJ databases">
        <title>Draft genome of the hookworm Oesophagostomum dentatum.</title>
        <authorList>
            <person name="Mitreva M."/>
        </authorList>
    </citation>
    <scope>NUCLEOTIDE SEQUENCE [LARGE SCALE GENOMIC DNA]</scope>
    <source>
        <strain evidence="11 12">OD-Hann</strain>
    </source>
</reference>
<feature type="domain" description="TFIIS N-terminal" evidence="10">
    <location>
        <begin position="28"/>
        <end position="103"/>
    </location>
</feature>
<evidence type="ECO:0000256" key="2">
    <source>
        <dbReference type="ARBA" id="ARBA00009681"/>
    </source>
</evidence>
<evidence type="ECO:0000256" key="1">
    <source>
        <dbReference type="ARBA" id="ARBA00004123"/>
    </source>
</evidence>
<dbReference type="AlphaFoldDB" id="A0A0B1TTN7"/>
<keyword evidence="6" id="KW-0804">Transcription</keyword>
<organism evidence="11 12">
    <name type="scientific">Oesophagostomum dentatum</name>
    <name type="common">Nodular worm</name>
    <dbReference type="NCBI Taxonomy" id="61180"/>
    <lineage>
        <taxon>Eukaryota</taxon>
        <taxon>Metazoa</taxon>
        <taxon>Ecdysozoa</taxon>
        <taxon>Nematoda</taxon>
        <taxon>Chromadorea</taxon>
        <taxon>Rhabditida</taxon>
        <taxon>Rhabditina</taxon>
        <taxon>Rhabditomorpha</taxon>
        <taxon>Strongyloidea</taxon>
        <taxon>Strongylidae</taxon>
        <taxon>Oesophagostomum</taxon>
    </lineage>
</organism>
<evidence type="ECO:0000256" key="9">
    <source>
        <dbReference type="PROSITE-ProRule" id="PRU00649"/>
    </source>
</evidence>
<dbReference type="PANTHER" id="PTHR15201:SF1">
    <property type="entry name" value="MEDIATOR OF RNA POLYMERASE II TRANSCRIPTION SUBUNIT 26"/>
    <property type="match status" value="1"/>
</dbReference>
<evidence type="ECO:0000313" key="11">
    <source>
        <dbReference type="EMBL" id="KHJ98795.1"/>
    </source>
</evidence>
<keyword evidence="12" id="KW-1185">Reference proteome</keyword>
<dbReference type="GO" id="GO:0010628">
    <property type="term" value="P:positive regulation of gene expression"/>
    <property type="evidence" value="ECO:0007669"/>
    <property type="project" value="TreeGrafter"/>
</dbReference>
<keyword evidence="7 9" id="KW-0539">Nucleus</keyword>
<dbReference type="GO" id="GO:0003746">
    <property type="term" value="F:translation elongation factor activity"/>
    <property type="evidence" value="ECO:0007669"/>
    <property type="project" value="UniProtKB-KW"/>
</dbReference>
<dbReference type="GO" id="GO:0003712">
    <property type="term" value="F:transcription coregulator activity"/>
    <property type="evidence" value="ECO:0007669"/>
    <property type="project" value="TreeGrafter"/>
</dbReference>
<dbReference type="InterPro" id="IPR017923">
    <property type="entry name" value="TFIIS_N"/>
</dbReference>
<evidence type="ECO:0000256" key="7">
    <source>
        <dbReference type="ARBA" id="ARBA00023242"/>
    </source>
</evidence>
<evidence type="ECO:0000259" key="10">
    <source>
        <dbReference type="PROSITE" id="PS51319"/>
    </source>
</evidence>
<comment type="subcellular location">
    <subcellularLocation>
        <location evidence="1 9">Nucleus</location>
    </subcellularLocation>
</comment>
<sequence length="157" mass="16938">MVACAAVATHPPISLAVPMTSCALTVEQLKQHLLAAVENGKSEVACDVLSELEKSSITKEILETTRVGATVNEVRKKTADIFPVVSKRCRALIKAWQKLVDVRPASSATSSANGTPNLVSPSLAKLQRRVCTNSGMFQRSLLLRHTFGILPFALDRL</sequence>
<dbReference type="OrthoDB" id="550309at2759"/>
<keyword evidence="5" id="KW-0010">Activator</keyword>
<keyword evidence="11" id="KW-0648">Protein biosynthesis</keyword>
<dbReference type="GO" id="GO:0070847">
    <property type="term" value="C:core mediator complex"/>
    <property type="evidence" value="ECO:0007669"/>
    <property type="project" value="TreeGrafter"/>
</dbReference>
<name>A0A0B1TTN7_OESDE</name>
<dbReference type="GO" id="GO:0016592">
    <property type="term" value="C:mediator complex"/>
    <property type="evidence" value="ECO:0007669"/>
    <property type="project" value="InterPro"/>
</dbReference>
<dbReference type="PROSITE" id="PS51319">
    <property type="entry name" value="TFIIS_N"/>
    <property type="match status" value="1"/>
</dbReference>
<dbReference type="SUPFAM" id="SSF47676">
    <property type="entry name" value="Conserved domain common to transcription factors TFIIS, elongin A, CRSP70"/>
    <property type="match status" value="1"/>
</dbReference>
<dbReference type="PANTHER" id="PTHR15201">
    <property type="entry name" value="CRSP70"/>
    <property type="match status" value="1"/>
</dbReference>
<evidence type="ECO:0000313" key="12">
    <source>
        <dbReference type="Proteomes" id="UP000053660"/>
    </source>
</evidence>
<keyword evidence="4" id="KW-0805">Transcription regulation</keyword>
<dbReference type="CDD" id="cd00183">
    <property type="entry name" value="TFIIS_I"/>
    <property type="match status" value="1"/>
</dbReference>
<protein>
    <recommendedName>
        <fullName evidence="3">Mediator of RNA polymerase II transcription subunit 26</fullName>
    </recommendedName>
    <alternativeName>
        <fullName evidence="8">Mediator complex subunit 26</fullName>
    </alternativeName>
</protein>
<dbReference type="SMART" id="SM00509">
    <property type="entry name" value="TFS2N"/>
    <property type="match status" value="1"/>
</dbReference>
<evidence type="ECO:0000256" key="6">
    <source>
        <dbReference type="ARBA" id="ARBA00023163"/>
    </source>
</evidence>
<evidence type="ECO:0000256" key="5">
    <source>
        <dbReference type="ARBA" id="ARBA00023159"/>
    </source>
</evidence>
<evidence type="ECO:0000256" key="8">
    <source>
        <dbReference type="ARBA" id="ARBA00031968"/>
    </source>
</evidence>
<proteinExistence type="inferred from homology"/>
<evidence type="ECO:0000256" key="3">
    <source>
        <dbReference type="ARBA" id="ARBA00019686"/>
    </source>
</evidence>
<dbReference type="InterPro" id="IPR003617">
    <property type="entry name" value="TFIIS/CRSP70_N_sub"/>
</dbReference>
<dbReference type="EMBL" id="KN549274">
    <property type="protein sequence ID" value="KHJ98795.1"/>
    <property type="molecule type" value="Genomic_DNA"/>
</dbReference>
<dbReference type="InterPro" id="IPR035441">
    <property type="entry name" value="TFIIS/LEDGF_dom_sf"/>
</dbReference>
<keyword evidence="11" id="KW-0251">Elongation factor</keyword>
<dbReference type="InterPro" id="IPR042376">
    <property type="entry name" value="MED26"/>
</dbReference>
<dbReference type="Proteomes" id="UP000053660">
    <property type="component" value="Unassembled WGS sequence"/>
</dbReference>
<dbReference type="Pfam" id="PF08711">
    <property type="entry name" value="Med26"/>
    <property type="match status" value="1"/>
</dbReference>